<accession>A0A1H8D6P3</accession>
<gene>
    <name evidence="6" type="primary">bamD</name>
    <name evidence="8" type="ORF">SAMN05216325_10673</name>
</gene>
<dbReference type="NCBIfam" id="TIGR03302">
    <property type="entry name" value="OM_YfiO"/>
    <property type="match status" value="1"/>
</dbReference>
<feature type="chain" id="PRO_5011802892" description="Outer membrane protein assembly factor BamD" evidence="6">
    <location>
        <begin position="18"/>
        <end position="268"/>
    </location>
</feature>
<evidence type="ECO:0000256" key="5">
    <source>
        <dbReference type="ARBA" id="ARBA00023288"/>
    </source>
</evidence>
<comment type="subcellular location">
    <subcellularLocation>
        <location evidence="6">Cell outer membrane</location>
    </subcellularLocation>
</comment>
<evidence type="ECO:0000256" key="3">
    <source>
        <dbReference type="ARBA" id="ARBA00023139"/>
    </source>
</evidence>
<dbReference type="PANTHER" id="PTHR37423:SF1">
    <property type="entry name" value="OUTER MEMBRANE PROTEIN ASSEMBLY FACTOR BAMD"/>
    <property type="match status" value="1"/>
</dbReference>
<dbReference type="AlphaFoldDB" id="A0A1H8D6P3"/>
<sequence precursor="true">MLHHVTLVLMVISVLSACGLLPEQSEDTHNWSANKFYTEAKEKLNNGNYEAAIKLFEGLEARYPYGRYAQQAQLETAYAHYKDLEPASAIAAADRFIKLHPNHPNVDYAYYIKGLANYHDNWGIMSFMMRGFLKQDMSERDSKASRESFDNFRELVKRFPDSKYAADSRQRMAHLLNVIAMNEVHVARYYMKRKAYVAAANRAQFAVREYPRTPATEEALYIMAQAYNALGMHDLSDDAERVLKQNFPDSEFLEDIHETENPPWWKIW</sequence>
<evidence type="ECO:0000256" key="4">
    <source>
        <dbReference type="ARBA" id="ARBA00023237"/>
    </source>
</evidence>
<name>A0A1H8D6P3_9PROT</name>
<protein>
    <recommendedName>
        <fullName evidence="6">Outer membrane protein assembly factor BamD</fullName>
    </recommendedName>
</protein>
<dbReference type="RefSeq" id="WP_090629381.1">
    <property type="nucleotide sequence ID" value="NZ_FOCP01000006.1"/>
</dbReference>
<feature type="domain" description="Outer membrane lipoprotein BamD-like" evidence="7">
    <location>
        <begin position="32"/>
        <end position="240"/>
    </location>
</feature>
<proteinExistence type="inferred from homology"/>
<evidence type="ECO:0000259" key="7">
    <source>
        <dbReference type="Pfam" id="PF13525"/>
    </source>
</evidence>
<evidence type="ECO:0000313" key="9">
    <source>
        <dbReference type="Proteomes" id="UP000199459"/>
    </source>
</evidence>
<keyword evidence="5" id="KW-0449">Lipoprotein</keyword>
<dbReference type="OrthoDB" id="9779191at2"/>
<keyword evidence="3" id="KW-0564">Palmitate</keyword>
<keyword evidence="1 6" id="KW-0732">Signal</keyword>
<dbReference type="Proteomes" id="UP000199459">
    <property type="component" value="Unassembled WGS sequence"/>
</dbReference>
<keyword evidence="4 6" id="KW-0998">Cell outer membrane</keyword>
<dbReference type="GO" id="GO:0051205">
    <property type="term" value="P:protein insertion into membrane"/>
    <property type="evidence" value="ECO:0007669"/>
    <property type="project" value="UniProtKB-UniRule"/>
</dbReference>
<dbReference type="GO" id="GO:1990063">
    <property type="term" value="C:Bam protein complex"/>
    <property type="evidence" value="ECO:0007669"/>
    <property type="project" value="TreeGrafter"/>
</dbReference>
<dbReference type="GO" id="GO:0043165">
    <property type="term" value="P:Gram-negative-bacterium-type cell outer membrane assembly"/>
    <property type="evidence" value="ECO:0007669"/>
    <property type="project" value="UniProtKB-UniRule"/>
</dbReference>
<dbReference type="Gene3D" id="1.25.40.10">
    <property type="entry name" value="Tetratricopeptide repeat domain"/>
    <property type="match status" value="1"/>
</dbReference>
<evidence type="ECO:0000256" key="6">
    <source>
        <dbReference type="HAMAP-Rule" id="MF_00922"/>
    </source>
</evidence>
<feature type="signal peptide" evidence="6">
    <location>
        <begin position="1"/>
        <end position="17"/>
    </location>
</feature>
<dbReference type="InterPro" id="IPR011990">
    <property type="entry name" value="TPR-like_helical_dom_sf"/>
</dbReference>
<dbReference type="InterPro" id="IPR017689">
    <property type="entry name" value="BamD"/>
</dbReference>
<reference evidence="8 9" key="1">
    <citation type="submission" date="2016-10" db="EMBL/GenBank/DDBJ databases">
        <authorList>
            <person name="de Groot N.N."/>
        </authorList>
    </citation>
    <scope>NUCLEOTIDE SEQUENCE [LARGE SCALE GENOMIC DNA]</scope>
    <source>
        <strain evidence="8 9">Nm22</strain>
    </source>
</reference>
<comment type="similarity">
    <text evidence="6">Belongs to the BamD family.</text>
</comment>
<dbReference type="HAMAP" id="MF_00922">
    <property type="entry name" value="OM_assembly_BamD"/>
    <property type="match status" value="1"/>
</dbReference>
<dbReference type="EMBL" id="FOCP01000006">
    <property type="protein sequence ID" value="SEN02805.1"/>
    <property type="molecule type" value="Genomic_DNA"/>
</dbReference>
<dbReference type="CDD" id="cd15830">
    <property type="entry name" value="BamD"/>
    <property type="match status" value="1"/>
</dbReference>
<evidence type="ECO:0000256" key="1">
    <source>
        <dbReference type="ARBA" id="ARBA00022729"/>
    </source>
</evidence>
<dbReference type="SUPFAM" id="SSF48452">
    <property type="entry name" value="TPR-like"/>
    <property type="match status" value="1"/>
</dbReference>
<evidence type="ECO:0000256" key="2">
    <source>
        <dbReference type="ARBA" id="ARBA00023136"/>
    </source>
</evidence>
<dbReference type="PANTHER" id="PTHR37423">
    <property type="entry name" value="SOLUBLE LYTIC MUREIN TRANSGLYCOSYLASE-RELATED"/>
    <property type="match status" value="1"/>
</dbReference>
<dbReference type="STRING" id="917.SAMN05216326_10629"/>
<comment type="function">
    <text evidence="6">Part of the outer membrane protein assembly complex, which is involved in assembly and insertion of beta-barrel proteins into the outer membrane.</text>
</comment>
<organism evidence="8 9">
    <name type="scientific">Nitrosomonas marina</name>
    <dbReference type="NCBI Taxonomy" id="917"/>
    <lineage>
        <taxon>Bacteria</taxon>
        <taxon>Pseudomonadati</taxon>
        <taxon>Pseudomonadota</taxon>
        <taxon>Betaproteobacteria</taxon>
        <taxon>Nitrosomonadales</taxon>
        <taxon>Nitrosomonadaceae</taxon>
        <taxon>Nitrosomonas</taxon>
    </lineage>
</organism>
<keyword evidence="2 6" id="KW-0472">Membrane</keyword>
<comment type="subunit">
    <text evidence="6">Part of the Bam complex.</text>
</comment>
<evidence type="ECO:0000313" key="8">
    <source>
        <dbReference type="EMBL" id="SEN02805.1"/>
    </source>
</evidence>
<dbReference type="InterPro" id="IPR039565">
    <property type="entry name" value="BamD-like"/>
</dbReference>
<dbReference type="Pfam" id="PF13525">
    <property type="entry name" value="YfiO"/>
    <property type="match status" value="1"/>
</dbReference>